<protein>
    <submittedName>
        <fullName evidence="1">Uncharacterized protein</fullName>
    </submittedName>
</protein>
<evidence type="ECO:0000313" key="1">
    <source>
        <dbReference type="EMBL" id="KAH7987616.1"/>
    </source>
</evidence>
<proteinExistence type="predicted"/>
<reference evidence="1" key="1">
    <citation type="submission" date="2021-08" db="EMBL/GenBank/DDBJ databases">
        <title>The first chromosome-level gecko genome reveals the dynamic sex chromosomes of Neotropical dwarf geckos (Sphaerodactylidae: Sphaerodactylus).</title>
        <authorList>
            <person name="Pinto B.J."/>
            <person name="Keating S.E."/>
            <person name="Gamble T."/>
        </authorList>
    </citation>
    <scope>NUCLEOTIDE SEQUENCE</scope>
    <source>
        <strain evidence="1">TG3544</strain>
    </source>
</reference>
<name>A0ACB8E6A9_9SAUR</name>
<comment type="caution">
    <text evidence="1">The sequence shown here is derived from an EMBL/GenBank/DDBJ whole genome shotgun (WGS) entry which is preliminary data.</text>
</comment>
<evidence type="ECO:0000313" key="2">
    <source>
        <dbReference type="Proteomes" id="UP000827872"/>
    </source>
</evidence>
<organism evidence="1 2">
    <name type="scientific">Sphaerodactylus townsendi</name>
    <dbReference type="NCBI Taxonomy" id="933632"/>
    <lineage>
        <taxon>Eukaryota</taxon>
        <taxon>Metazoa</taxon>
        <taxon>Chordata</taxon>
        <taxon>Craniata</taxon>
        <taxon>Vertebrata</taxon>
        <taxon>Euteleostomi</taxon>
        <taxon>Lepidosauria</taxon>
        <taxon>Squamata</taxon>
        <taxon>Bifurcata</taxon>
        <taxon>Gekkota</taxon>
        <taxon>Sphaerodactylidae</taxon>
        <taxon>Sphaerodactylus</taxon>
    </lineage>
</organism>
<dbReference type="EMBL" id="CM037630">
    <property type="protein sequence ID" value="KAH7987616.1"/>
    <property type="molecule type" value="Genomic_DNA"/>
</dbReference>
<sequence length="121" mass="14190">MMENVTTDWTAYQHMLERRELCRGKVFTYSFAHWPKELRRRDKFEDHFPFPVIPNGSASSATKLPHHSGASLVFPMLTNYHFKTYLMHLLLLLALSEWAPENTAQTRPGFKSQGWFLDQGF</sequence>
<dbReference type="Proteomes" id="UP000827872">
    <property type="component" value="Linkage Group LG17"/>
</dbReference>
<accession>A0ACB8E6A9</accession>
<keyword evidence="2" id="KW-1185">Reference proteome</keyword>
<gene>
    <name evidence="1" type="ORF">K3G42_008299</name>
</gene>